<dbReference type="RefSeq" id="WP_200175629.1">
    <property type="nucleotide sequence ID" value="NZ_BAABKQ010000001.1"/>
</dbReference>
<dbReference type="SUPFAM" id="SSF141571">
    <property type="entry name" value="Pentapeptide repeat-like"/>
    <property type="match status" value="1"/>
</dbReference>
<sequence length="284" mass="30053">MSPSSDAARPGAHTTSPLPLRRDLRADCRRCRGLCCTLLGFTRSADFAVDKPAGTPCRNLAPDHSCRIHDSLHGHGYAGCAAFDCFGAGQAVSESAAHRGGQADPRRMADQFAAARRAREMLWHLREASTLTYDPDTAERIDGLAVVIARLAASAAHPTEVEPLRPDVRALLADVSAEVRVRYNATGEPVGADLAPGADLAGRDLTRDRLCGADLSGALLIAADLRRQDCTGVDLLGADLRAAQLHGADLSRALYFTASQVGAALGDARTLLPPDIPAPAHWVR</sequence>
<organism evidence="1 2">
    <name type="scientific">Tomitella cavernea</name>
    <dbReference type="NCBI Taxonomy" id="1387982"/>
    <lineage>
        <taxon>Bacteria</taxon>
        <taxon>Bacillati</taxon>
        <taxon>Actinomycetota</taxon>
        <taxon>Actinomycetes</taxon>
        <taxon>Mycobacteriales</taxon>
        <taxon>Tomitella</taxon>
    </lineage>
</organism>
<name>A0ABP9D0A8_9ACTN</name>
<dbReference type="Pfam" id="PF00805">
    <property type="entry name" value="Pentapeptide"/>
    <property type="match status" value="1"/>
</dbReference>
<dbReference type="Gene3D" id="2.160.20.80">
    <property type="entry name" value="E3 ubiquitin-protein ligase SopA"/>
    <property type="match status" value="1"/>
</dbReference>
<proteinExistence type="predicted"/>
<accession>A0ABP9D0A8</accession>
<dbReference type="InterPro" id="IPR001646">
    <property type="entry name" value="5peptide_repeat"/>
</dbReference>
<gene>
    <name evidence="1" type="ORF">GCM10023353_35370</name>
</gene>
<dbReference type="EMBL" id="BAABKQ010000001">
    <property type="protein sequence ID" value="GAA4823521.1"/>
    <property type="molecule type" value="Genomic_DNA"/>
</dbReference>
<dbReference type="Proteomes" id="UP001500839">
    <property type="component" value="Unassembled WGS sequence"/>
</dbReference>
<comment type="caution">
    <text evidence="1">The sequence shown here is derived from an EMBL/GenBank/DDBJ whole genome shotgun (WGS) entry which is preliminary data.</text>
</comment>
<keyword evidence="2" id="KW-1185">Reference proteome</keyword>
<protein>
    <submittedName>
        <fullName evidence="1">Pentapeptide repeat-containing protein</fullName>
    </submittedName>
</protein>
<evidence type="ECO:0000313" key="1">
    <source>
        <dbReference type="EMBL" id="GAA4823521.1"/>
    </source>
</evidence>
<reference evidence="2" key="1">
    <citation type="journal article" date="2019" name="Int. J. Syst. Evol. Microbiol.">
        <title>The Global Catalogue of Microorganisms (GCM) 10K type strain sequencing project: providing services to taxonomists for standard genome sequencing and annotation.</title>
        <authorList>
            <consortium name="The Broad Institute Genomics Platform"/>
            <consortium name="The Broad Institute Genome Sequencing Center for Infectious Disease"/>
            <person name="Wu L."/>
            <person name="Ma J."/>
        </authorList>
    </citation>
    <scope>NUCLEOTIDE SEQUENCE [LARGE SCALE GENOMIC DNA]</scope>
    <source>
        <strain evidence="2">JCM 18542</strain>
    </source>
</reference>
<evidence type="ECO:0000313" key="2">
    <source>
        <dbReference type="Proteomes" id="UP001500839"/>
    </source>
</evidence>